<dbReference type="Proteomes" id="UP000784294">
    <property type="component" value="Unassembled WGS sequence"/>
</dbReference>
<accession>A0A3S5CJ36</accession>
<dbReference type="EMBL" id="CAAALY010075052">
    <property type="protein sequence ID" value="VEL25598.1"/>
    <property type="molecule type" value="Genomic_DNA"/>
</dbReference>
<name>A0A3S5CJ36_9PLAT</name>
<dbReference type="AlphaFoldDB" id="A0A3S5CJ36"/>
<keyword evidence="2" id="KW-1185">Reference proteome</keyword>
<protein>
    <submittedName>
        <fullName evidence="1">Uncharacterized protein</fullName>
    </submittedName>
</protein>
<gene>
    <name evidence="1" type="ORF">PXEA_LOCUS19038</name>
</gene>
<organism evidence="1 2">
    <name type="scientific">Protopolystoma xenopodis</name>
    <dbReference type="NCBI Taxonomy" id="117903"/>
    <lineage>
        <taxon>Eukaryota</taxon>
        <taxon>Metazoa</taxon>
        <taxon>Spiralia</taxon>
        <taxon>Lophotrochozoa</taxon>
        <taxon>Platyhelminthes</taxon>
        <taxon>Monogenea</taxon>
        <taxon>Polyopisthocotylea</taxon>
        <taxon>Polystomatidea</taxon>
        <taxon>Polystomatidae</taxon>
        <taxon>Protopolystoma</taxon>
    </lineage>
</organism>
<proteinExistence type="predicted"/>
<evidence type="ECO:0000313" key="1">
    <source>
        <dbReference type="EMBL" id="VEL25598.1"/>
    </source>
</evidence>
<comment type="caution">
    <text evidence="1">The sequence shown here is derived from an EMBL/GenBank/DDBJ whole genome shotgun (WGS) entry which is preliminary data.</text>
</comment>
<evidence type="ECO:0000313" key="2">
    <source>
        <dbReference type="Proteomes" id="UP000784294"/>
    </source>
</evidence>
<reference evidence="1" key="1">
    <citation type="submission" date="2018-11" db="EMBL/GenBank/DDBJ databases">
        <authorList>
            <consortium name="Pathogen Informatics"/>
        </authorList>
    </citation>
    <scope>NUCLEOTIDE SEQUENCE</scope>
</reference>
<sequence>MTGYSFLASMLTMLNIWAEGRKDADVEAMRKQLHLPESLIEANRAYREIRDPEMEKYFSEYYKFASEPRHQHRICSFCG</sequence>